<gene>
    <name evidence="6" type="ORF">UFOVP84_42</name>
</gene>
<sequence length="533" mass="60764">MASLTYNSNPQLKAANVPVQYTQEQVQEYIKCKNDPVYFIKNYVKIITLDCGLVPFVLFDYQVEFILTIHENRRSIGMFPRQHGKTTTVAAYLVWYSIFNNSTTVAILANKAAAAREVMSRYQMMYEELPVWLQHGIIEWNKGSIALENKSKVFISATTTSGIRGKSVNLLYIDELSSVSNTVAEEFFASTYPTISSGKSSKVIITSTPIGFNHFWRMWDGAEKEINGFIPKRVEYWEHPDHDEKWALEQKELLGEVKYNQEVLMHFLGSSYTLVPGDNLSKLSASQPVLSRDGVDIYEEPDKSKNYVMTVDVAKGVGGDYSIIQVMDITDIPYKQVAKYRNNTISPLLFPNIIHKIARDYNNAHILIEINISEQVAHILHYELEYENMLLVNKSQKGLNRGQVVGGGFGNKPQLGVQTDKKVKRIGCNNLKSLIVENKLLINDLDTIAELSTFIEVRDSYAADDGYHDDLVMGLVIFAWLTTQPYFKELNNVELRQVMYQNQMRMIEEELTPFGFYDDGQPEPEGPVMLLNF</sequence>
<dbReference type="Gene3D" id="3.40.50.300">
    <property type="entry name" value="P-loop containing nucleotide triphosphate hydrolases"/>
    <property type="match status" value="1"/>
</dbReference>
<proteinExistence type="predicted"/>
<evidence type="ECO:0000256" key="3">
    <source>
        <dbReference type="ARBA" id="ARBA00022840"/>
    </source>
</evidence>
<dbReference type="SUPFAM" id="SSF52540">
    <property type="entry name" value="P-loop containing nucleoside triphosphate hydrolases"/>
    <property type="match status" value="1"/>
</dbReference>
<keyword evidence="1" id="KW-1188">Viral release from host cell</keyword>
<keyword evidence="2" id="KW-0547">Nucleotide-binding</keyword>
<evidence type="ECO:0000256" key="1">
    <source>
        <dbReference type="ARBA" id="ARBA00022612"/>
    </source>
</evidence>
<dbReference type="Gene3D" id="3.30.420.240">
    <property type="match status" value="1"/>
</dbReference>
<dbReference type="InterPro" id="IPR027417">
    <property type="entry name" value="P-loop_NTPase"/>
</dbReference>
<dbReference type="InterPro" id="IPR035421">
    <property type="entry name" value="Terminase_6C"/>
</dbReference>
<organism evidence="6">
    <name type="scientific">uncultured Caudovirales phage</name>
    <dbReference type="NCBI Taxonomy" id="2100421"/>
    <lineage>
        <taxon>Viruses</taxon>
        <taxon>Duplodnaviria</taxon>
        <taxon>Heunggongvirae</taxon>
        <taxon>Uroviricota</taxon>
        <taxon>Caudoviricetes</taxon>
        <taxon>Peduoviridae</taxon>
        <taxon>Maltschvirus</taxon>
        <taxon>Maltschvirus maltsch</taxon>
    </lineage>
</organism>
<evidence type="ECO:0000256" key="2">
    <source>
        <dbReference type="ARBA" id="ARBA00022741"/>
    </source>
</evidence>
<evidence type="ECO:0000256" key="4">
    <source>
        <dbReference type="ARBA" id="ARBA00023219"/>
    </source>
</evidence>
<name>A0A6J5L058_9CAUD</name>
<accession>A0A6J5L058</accession>
<dbReference type="GO" id="GO:0005524">
    <property type="term" value="F:ATP binding"/>
    <property type="evidence" value="ECO:0007669"/>
    <property type="project" value="UniProtKB-KW"/>
</dbReference>
<evidence type="ECO:0000313" key="6">
    <source>
        <dbReference type="EMBL" id="CAB4127002.1"/>
    </source>
</evidence>
<feature type="domain" description="Terminase large subunit gp17-like C-terminal" evidence="5">
    <location>
        <begin position="309"/>
        <end position="472"/>
    </location>
</feature>
<keyword evidence="4" id="KW-0231">Viral genome packaging</keyword>
<evidence type="ECO:0000259" key="5">
    <source>
        <dbReference type="Pfam" id="PF17289"/>
    </source>
</evidence>
<dbReference type="Pfam" id="PF17289">
    <property type="entry name" value="Terminase_6C"/>
    <property type="match status" value="1"/>
</dbReference>
<dbReference type="EMBL" id="LR796208">
    <property type="protein sequence ID" value="CAB4127002.1"/>
    <property type="molecule type" value="Genomic_DNA"/>
</dbReference>
<reference evidence="6" key="1">
    <citation type="submission" date="2020-04" db="EMBL/GenBank/DDBJ databases">
        <authorList>
            <person name="Chiriac C."/>
            <person name="Salcher M."/>
            <person name="Ghai R."/>
            <person name="Kavagutti S V."/>
        </authorList>
    </citation>
    <scope>NUCLEOTIDE SEQUENCE</scope>
</reference>
<protein>
    <submittedName>
        <fullName evidence="6">Large terminase protein</fullName>
    </submittedName>
</protein>
<keyword evidence="3" id="KW-0067">ATP-binding</keyword>
<dbReference type="Pfam" id="PF03237">
    <property type="entry name" value="Terminase_6N"/>
    <property type="match status" value="1"/>
</dbReference>